<dbReference type="Pfam" id="PF02390">
    <property type="entry name" value="Methyltransf_4"/>
    <property type="match status" value="1"/>
</dbReference>
<comment type="catalytic activity">
    <reaction evidence="1 7">
        <text>guanosine(46) in tRNA + S-adenosyl-L-methionine = N(7)-methylguanosine(46) in tRNA + S-adenosyl-L-homocysteine</text>
        <dbReference type="Rhea" id="RHEA:42708"/>
        <dbReference type="Rhea" id="RHEA-COMP:10188"/>
        <dbReference type="Rhea" id="RHEA-COMP:10189"/>
        <dbReference type="ChEBI" id="CHEBI:57856"/>
        <dbReference type="ChEBI" id="CHEBI:59789"/>
        <dbReference type="ChEBI" id="CHEBI:74269"/>
        <dbReference type="ChEBI" id="CHEBI:74480"/>
        <dbReference type="EC" id="2.1.1.33"/>
    </reaction>
</comment>
<evidence type="ECO:0000256" key="6">
    <source>
        <dbReference type="ARBA" id="ARBA00022694"/>
    </source>
</evidence>
<comment type="similarity">
    <text evidence="7">Belongs to the class I-like SAM-binding methyltransferase superfamily. TrmB family.</text>
</comment>
<keyword evidence="6 7" id="KW-0819">tRNA processing</keyword>
<gene>
    <name evidence="7 8" type="primary">trmB</name>
    <name evidence="8" type="ORF">CRYO30217_02828</name>
</gene>
<dbReference type="EC" id="2.1.1.33" evidence="7"/>
<feature type="binding site" evidence="7">
    <location>
        <position position="50"/>
    </location>
    <ligand>
        <name>S-adenosyl-L-methionine</name>
        <dbReference type="ChEBI" id="CHEBI:59789"/>
    </ligand>
</feature>
<comment type="pathway">
    <text evidence="7">tRNA modification; N(7)-methylguanine-tRNA biosynthesis.</text>
</comment>
<dbReference type="PANTHER" id="PTHR23417">
    <property type="entry name" value="3-DEOXY-D-MANNO-OCTULOSONIC-ACID TRANSFERASE/TRNA GUANINE-N 7 - -METHYLTRANSFERASE"/>
    <property type="match status" value="1"/>
</dbReference>
<evidence type="ECO:0000313" key="8">
    <source>
        <dbReference type="EMBL" id="CAG5085655.1"/>
    </source>
</evidence>
<feature type="binding site" evidence="7">
    <location>
        <position position="75"/>
    </location>
    <ligand>
        <name>S-adenosyl-L-methionine</name>
        <dbReference type="ChEBI" id="CHEBI:59789"/>
    </ligand>
</feature>
<dbReference type="NCBIfam" id="NF001080">
    <property type="entry name" value="PRK00121.2-2"/>
    <property type="match status" value="1"/>
</dbReference>
<evidence type="ECO:0000256" key="4">
    <source>
        <dbReference type="ARBA" id="ARBA00022679"/>
    </source>
</evidence>
<dbReference type="RefSeq" id="WP_258543030.1">
    <property type="nucleotide sequence ID" value="NZ_OU015584.1"/>
</dbReference>
<dbReference type="GO" id="GO:0043527">
    <property type="term" value="C:tRNA methyltransferase complex"/>
    <property type="evidence" value="ECO:0007669"/>
    <property type="project" value="TreeGrafter"/>
</dbReference>
<evidence type="ECO:0000313" key="9">
    <source>
        <dbReference type="Proteomes" id="UP000683507"/>
    </source>
</evidence>
<keyword evidence="5 7" id="KW-0949">S-adenosyl-L-methionine</keyword>
<comment type="function">
    <text evidence="2 7">Catalyzes the formation of N(7)-methylguanine at position 46 (m7G46) in tRNA.</text>
</comment>
<name>A0A916JPF2_9FLAO</name>
<dbReference type="Proteomes" id="UP000683507">
    <property type="component" value="Chromosome"/>
</dbReference>
<dbReference type="KEGG" id="ptan:CRYO30217_02828"/>
<organism evidence="8 9">
    <name type="scientific">Parvicella tangerina</name>
    <dbReference type="NCBI Taxonomy" id="2829795"/>
    <lineage>
        <taxon>Bacteria</taxon>
        <taxon>Pseudomonadati</taxon>
        <taxon>Bacteroidota</taxon>
        <taxon>Flavobacteriia</taxon>
        <taxon>Flavobacteriales</taxon>
        <taxon>Parvicellaceae</taxon>
        <taxon>Parvicella</taxon>
    </lineage>
</organism>
<evidence type="ECO:0000256" key="3">
    <source>
        <dbReference type="ARBA" id="ARBA00022603"/>
    </source>
</evidence>
<dbReference type="PROSITE" id="PS51625">
    <property type="entry name" value="SAM_MT_TRMB"/>
    <property type="match status" value="1"/>
</dbReference>
<keyword evidence="9" id="KW-1185">Reference proteome</keyword>
<dbReference type="EMBL" id="OU015584">
    <property type="protein sequence ID" value="CAG5085655.1"/>
    <property type="molecule type" value="Genomic_DNA"/>
</dbReference>
<dbReference type="InterPro" id="IPR029063">
    <property type="entry name" value="SAM-dependent_MTases_sf"/>
</dbReference>
<evidence type="ECO:0000256" key="5">
    <source>
        <dbReference type="ARBA" id="ARBA00022691"/>
    </source>
</evidence>
<dbReference type="SUPFAM" id="SSF53335">
    <property type="entry name" value="S-adenosyl-L-methionine-dependent methyltransferases"/>
    <property type="match status" value="1"/>
</dbReference>
<dbReference type="Gene3D" id="3.40.50.150">
    <property type="entry name" value="Vaccinia Virus protein VP39"/>
    <property type="match status" value="1"/>
</dbReference>
<dbReference type="HAMAP" id="MF_01057">
    <property type="entry name" value="tRNA_methyltr_TrmB"/>
    <property type="match status" value="1"/>
</dbReference>
<accession>A0A916JPF2</accession>
<keyword evidence="3 7" id="KW-0489">Methyltransferase</keyword>
<feature type="binding site" evidence="7">
    <location>
        <position position="124"/>
    </location>
    <ligand>
        <name>S-adenosyl-L-methionine</name>
        <dbReference type="ChEBI" id="CHEBI:59789"/>
    </ligand>
</feature>
<reference evidence="8" key="1">
    <citation type="submission" date="2021-04" db="EMBL/GenBank/DDBJ databases">
        <authorList>
            <person name="Rodrigo-Torres L."/>
            <person name="Arahal R. D."/>
            <person name="Lucena T."/>
        </authorList>
    </citation>
    <scope>NUCLEOTIDE SEQUENCE</scope>
    <source>
        <strain evidence="8">AS29M-1</strain>
    </source>
</reference>
<evidence type="ECO:0000256" key="7">
    <source>
        <dbReference type="HAMAP-Rule" id="MF_01057"/>
    </source>
</evidence>
<protein>
    <recommendedName>
        <fullName evidence="7">tRNA (guanine-N(7)-)-methyltransferase</fullName>
        <ecNumber evidence="7">2.1.1.33</ecNumber>
    </recommendedName>
    <alternativeName>
        <fullName evidence="7">tRNA (guanine(46)-N(7))-methyltransferase</fullName>
    </alternativeName>
    <alternativeName>
        <fullName evidence="7">tRNA(m7G46)-methyltransferase</fullName>
    </alternativeName>
</protein>
<dbReference type="GO" id="GO:0008176">
    <property type="term" value="F:tRNA (guanine(46)-N7)-methyltransferase activity"/>
    <property type="evidence" value="ECO:0007669"/>
    <property type="project" value="UniProtKB-UniRule"/>
</dbReference>
<dbReference type="PANTHER" id="PTHR23417:SF14">
    <property type="entry name" value="PENTACOTRIPEPTIDE-REPEAT REGION OF PRORP DOMAIN-CONTAINING PROTEIN"/>
    <property type="match status" value="1"/>
</dbReference>
<feature type="binding site" evidence="7">
    <location>
        <begin position="206"/>
        <end position="209"/>
    </location>
    <ligand>
        <name>substrate</name>
    </ligand>
</feature>
<proteinExistence type="inferred from homology"/>
<comment type="caution">
    <text evidence="7">Lacks conserved residue(s) required for the propagation of feature annotation.</text>
</comment>
<evidence type="ECO:0000256" key="2">
    <source>
        <dbReference type="ARBA" id="ARBA00003015"/>
    </source>
</evidence>
<evidence type="ECO:0000256" key="1">
    <source>
        <dbReference type="ARBA" id="ARBA00000142"/>
    </source>
</evidence>
<feature type="binding site" evidence="7">
    <location>
        <position position="158"/>
    </location>
    <ligand>
        <name>substrate</name>
    </ligand>
</feature>
<dbReference type="AlphaFoldDB" id="A0A916JPF2"/>
<keyword evidence="4 7" id="KW-0808">Transferase</keyword>
<feature type="binding site" evidence="7">
    <location>
        <position position="128"/>
    </location>
    <ligand>
        <name>substrate</name>
    </ligand>
</feature>
<dbReference type="CDD" id="cd02440">
    <property type="entry name" value="AdoMet_MTases"/>
    <property type="match status" value="1"/>
</dbReference>
<sequence>MGKDKLKRFAEMEDFSNVLQPEMEDIKGGHEWKGKWSQEFFGNDKPIILELGCGKGEYTVGLARRYKDYNFIGVDIKGARIWRGAKTCLEEGIDNAGFIRTKVDFIDQYFGENEVAEIWLTFSDPQPKRPRKRLTSPLFMARYKQFLRPDGVINVKTDSDLLFEYTLEQIEEHNYKNHMHSWDVYGELLPQTPEEDEIHYKMGIRTFYESKWLAQDIKTKYVRFSID</sequence>
<dbReference type="InterPro" id="IPR055361">
    <property type="entry name" value="tRNA_methyltr_TrmB_bact"/>
</dbReference>
<dbReference type="InterPro" id="IPR003358">
    <property type="entry name" value="tRNA_(Gua-N-7)_MeTrfase_Trmb"/>
</dbReference>